<dbReference type="GO" id="GO:0003700">
    <property type="term" value="F:DNA-binding transcription factor activity"/>
    <property type="evidence" value="ECO:0007669"/>
    <property type="project" value="UniProtKB-UniRule"/>
</dbReference>
<dbReference type="OrthoDB" id="1097733at2759"/>
<dbReference type="RefSeq" id="XP_038985339.1">
    <property type="nucleotide sequence ID" value="XM_039129411.1"/>
</dbReference>
<feature type="compositionally biased region" description="Polar residues" evidence="9">
    <location>
        <begin position="324"/>
        <end position="341"/>
    </location>
</feature>
<comment type="subunit">
    <text evidence="7">Heterotrimeric transcription factor composed of three components, NF-YA, NF-YB and NF-YC. NF-YB and NF-YC must interact and dimerize for NF-YA association and DNA binding.</text>
</comment>
<keyword evidence="4" id="KW-0010">Activator</keyword>
<dbReference type="InterPro" id="IPR001289">
    <property type="entry name" value="NFYA"/>
</dbReference>
<feature type="region of interest" description="Disordered" evidence="9">
    <location>
        <begin position="55"/>
        <end position="83"/>
    </location>
</feature>
<evidence type="ECO:0000256" key="7">
    <source>
        <dbReference type="ARBA" id="ARBA00025911"/>
    </source>
</evidence>
<reference evidence="10" key="1">
    <citation type="journal article" date="2019" name="Nat. Commun.">
        <title>Genome-wide association mapping of date palm fruit traits.</title>
        <authorList>
            <person name="Hazzouri K.M."/>
            <person name="Gros-Balthazard M."/>
            <person name="Flowers J.M."/>
            <person name="Copetti D."/>
            <person name="Lemansour A."/>
            <person name="Lebrun M."/>
            <person name="Masmoudi K."/>
            <person name="Ferrand S."/>
            <person name="Dhar M.I."/>
            <person name="Fresquez Z.A."/>
            <person name="Rosas U."/>
            <person name="Zhang J."/>
            <person name="Talag J."/>
            <person name="Lee S."/>
            <person name="Kudrna D."/>
            <person name="Powell R.F."/>
            <person name="Leitch I.J."/>
            <person name="Krueger R.R."/>
            <person name="Wing R.A."/>
            <person name="Amiri K.M.A."/>
            <person name="Purugganan M.D."/>
        </authorList>
    </citation>
    <scope>NUCLEOTIDE SEQUENCE [LARGE SCALE GENOMIC DNA]</scope>
    <source>
        <strain evidence="10">cv. Khalas</strain>
    </source>
</reference>
<feature type="region of interest" description="Disordered" evidence="9">
    <location>
        <begin position="317"/>
        <end position="341"/>
    </location>
</feature>
<reference evidence="11 12" key="2">
    <citation type="submission" date="2025-04" db="UniProtKB">
        <authorList>
            <consortium name="RefSeq"/>
        </authorList>
    </citation>
    <scope>IDENTIFICATION</scope>
    <source>
        <tissue evidence="11 12">Young leaves</tissue>
    </source>
</reference>
<dbReference type="Gene3D" id="6.10.250.2430">
    <property type="match status" value="1"/>
</dbReference>
<dbReference type="RefSeq" id="XP_038985340.1">
    <property type="nucleotide sequence ID" value="XM_039129412.1"/>
</dbReference>
<evidence type="ECO:0000256" key="5">
    <source>
        <dbReference type="ARBA" id="ARBA00023163"/>
    </source>
</evidence>
<evidence type="ECO:0000256" key="4">
    <source>
        <dbReference type="ARBA" id="ARBA00023159"/>
    </source>
</evidence>
<name>A0A8B9AG60_PHODC</name>
<dbReference type="PANTHER" id="PTHR12632">
    <property type="entry name" value="TRANSCRIPTION FACTOR NF-Y ALPHA-RELATED"/>
    <property type="match status" value="1"/>
</dbReference>
<dbReference type="KEGG" id="pda:103708639"/>
<dbReference type="GO" id="GO:0003677">
    <property type="term" value="F:DNA binding"/>
    <property type="evidence" value="ECO:0007669"/>
    <property type="project" value="UniProtKB-KW"/>
</dbReference>
<evidence type="ECO:0000313" key="12">
    <source>
        <dbReference type="RefSeq" id="XP_038985340.1"/>
    </source>
</evidence>
<dbReference type="GO" id="GO:0016602">
    <property type="term" value="C:CCAAT-binding factor complex"/>
    <property type="evidence" value="ECO:0007669"/>
    <property type="project" value="InterPro"/>
</dbReference>
<dbReference type="AlphaFoldDB" id="A0A8B9AG60"/>
<feature type="region of interest" description="Disordered" evidence="9">
    <location>
        <begin position="231"/>
        <end position="283"/>
    </location>
</feature>
<evidence type="ECO:0000256" key="2">
    <source>
        <dbReference type="ARBA" id="ARBA00023015"/>
    </source>
</evidence>
<evidence type="ECO:0000256" key="8">
    <source>
        <dbReference type="RuleBase" id="RU367155"/>
    </source>
</evidence>
<keyword evidence="3 8" id="KW-0238">DNA-binding</keyword>
<dbReference type="GeneID" id="103708639"/>
<keyword evidence="10" id="KW-1185">Reference proteome</keyword>
<dbReference type="Pfam" id="PF02045">
    <property type="entry name" value="CBFB_NFYA"/>
    <property type="match status" value="1"/>
</dbReference>
<gene>
    <name evidence="11 12" type="primary">LOC103708639</name>
</gene>
<feature type="compositionally biased region" description="Gly residues" evidence="9">
    <location>
        <begin position="269"/>
        <end position="279"/>
    </location>
</feature>
<dbReference type="Proteomes" id="UP000228380">
    <property type="component" value="Chromosome 8"/>
</dbReference>
<evidence type="ECO:0000256" key="3">
    <source>
        <dbReference type="ARBA" id="ARBA00023125"/>
    </source>
</evidence>
<comment type="similarity">
    <text evidence="8">Belongs to the NFYA/HAP2 subunit family.</text>
</comment>
<sequence>MQNLSNKGSEQSSVYSTANCLTICPSWWNSSGPNMLQSSYSKNLYMNMGTIAQQSNQMKQPVHQLPDQDSSSTQSTGQSHQELAARMEGNLHEQGALAHSGDNVTSRKQVEGHAKQILSLGTAGVAGQPQKIDFNQSIACIPCPYADPYFGGILAAYGSHAVIHPQLAGMAPSARVPLPQPLEDEPIYVNAKQYHGILRRRQLRAKLEAQNKLIKDRKPYLHESRHRHAMKRARGSGGRFLNTKQLQQRSQTTTTKDNKNAASSSLLQLGGGGGGGNGTTGAAATPTCSEVTAASDGGLFQHQDHHLNFSTDFHPRVVGGSTQGGSSRIHSGSQQRVSVMR</sequence>
<comment type="subcellular location">
    <subcellularLocation>
        <location evidence="1 8">Nucleus</location>
    </subcellularLocation>
</comment>
<feature type="compositionally biased region" description="Polar residues" evidence="9">
    <location>
        <begin position="242"/>
        <end position="267"/>
    </location>
</feature>
<evidence type="ECO:0000313" key="10">
    <source>
        <dbReference type="Proteomes" id="UP000228380"/>
    </source>
</evidence>
<evidence type="ECO:0000256" key="9">
    <source>
        <dbReference type="SAM" id="MobiDB-lite"/>
    </source>
</evidence>
<proteinExistence type="inferred from homology"/>
<feature type="compositionally biased region" description="Low complexity" evidence="9">
    <location>
        <begin position="64"/>
        <end position="81"/>
    </location>
</feature>
<accession>A0A8B9AG60</accession>
<organism evidence="10 12">
    <name type="scientific">Phoenix dactylifera</name>
    <name type="common">Date palm</name>
    <dbReference type="NCBI Taxonomy" id="42345"/>
    <lineage>
        <taxon>Eukaryota</taxon>
        <taxon>Viridiplantae</taxon>
        <taxon>Streptophyta</taxon>
        <taxon>Embryophyta</taxon>
        <taxon>Tracheophyta</taxon>
        <taxon>Spermatophyta</taxon>
        <taxon>Magnoliopsida</taxon>
        <taxon>Liliopsida</taxon>
        <taxon>Arecaceae</taxon>
        <taxon>Coryphoideae</taxon>
        <taxon>Phoeniceae</taxon>
        <taxon>Phoenix</taxon>
    </lineage>
</organism>
<protein>
    <recommendedName>
        <fullName evidence="8">Nuclear transcription factor Y subunit</fullName>
    </recommendedName>
</protein>
<dbReference type="PRINTS" id="PR00616">
    <property type="entry name" value="CCAATSUBUNTB"/>
</dbReference>
<keyword evidence="2 8" id="KW-0805">Transcription regulation</keyword>
<dbReference type="InterPro" id="IPR018362">
    <property type="entry name" value="CCAAT-binding_factor_CS"/>
</dbReference>
<keyword evidence="6 8" id="KW-0539">Nucleus</keyword>
<evidence type="ECO:0000313" key="11">
    <source>
        <dbReference type="RefSeq" id="XP_038985339.1"/>
    </source>
</evidence>
<dbReference type="PROSITE" id="PS00686">
    <property type="entry name" value="NFYA_HAP2_1"/>
    <property type="match status" value="1"/>
</dbReference>
<evidence type="ECO:0000256" key="6">
    <source>
        <dbReference type="ARBA" id="ARBA00023242"/>
    </source>
</evidence>
<evidence type="ECO:0000256" key="1">
    <source>
        <dbReference type="ARBA" id="ARBA00004123"/>
    </source>
</evidence>
<dbReference type="PROSITE" id="PS51152">
    <property type="entry name" value="NFYA_HAP2_2"/>
    <property type="match status" value="1"/>
</dbReference>
<keyword evidence="5 8" id="KW-0804">Transcription</keyword>
<comment type="function">
    <text evidence="8">Component of the sequence-specific heterotrimeric transcription factor (NF-Y) which specifically recognizes a 5'-CCAAT-3' box motif found in the promoters of its target genes.</text>
</comment>
<dbReference type="SMART" id="SM00521">
    <property type="entry name" value="CBF"/>
    <property type="match status" value="1"/>
</dbReference>